<name>A0A150GHR5_GONPE</name>
<gene>
    <name evidence="3" type="ORF">GPECTOR_22g958</name>
</gene>
<evidence type="ECO:0000313" key="4">
    <source>
        <dbReference type="Proteomes" id="UP000075714"/>
    </source>
</evidence>
<keyword evidence="4" id="KW-1185">Reference proteome</keyword>
<feature type="region of interest" description="Disordered" evidence="1">
    <location>
        <begin position="149"/>
        <end position="171"/>
    </location>
</feature>
<organism evidence="3 4">
    <name type="scientific">Gonium pectorale</name>
    <name type="common">Green alga</name>
    <dbReference type="NCBI Taxonomy" id="33097"/>
    <lineage>
        <taxon>Eukaryota</taxon>
        <taxon>Viridiplantae</taxon>
        <taxon>Chlorophyta</taxon>
        <taxon>core chlorophytes</taxon>
        <taxon>Chlorophyceae</taxon>
        <taxon>CS clade</taxon>
        <taxon>Chlamydomonadales</taxon>
        <taxon>Volvocaceae</taxon>
        <taxon>Gonium</taxon>
    </lineage>
</organism>
<dbReference type="EMBL" id="LSYV01000023">
    <property type="protein sequence ID" value="KXZ49364.1"/>
    <property type="molecule type" value="Genomic_DNA"/>
</dbReference>
<proteinExistence type="predicted"/>
<feature type="signal peptide" evidence="2">
    <location>
        <begin position="1"/>
        <end position="23"/>
    </location>
</feature>
<protein>
    <recommendedName>
        <fullName evidence="5">Pherophorin domain-containing protein</fullName>
    </recommendedName>
</protein>
<evidence type="ECO:0008006" key="5">
    <source>
        <dbReference type="Google" id="ProtNLM"/>
    </source>
</evidence>
<evidence type="ECO:0000256" key="1">
    <source>
        <dbReference type="SAM" id="MobiDB-lite"/>
    </source>
</evidence>
<reference evidence="4" key="1">
    <citation type="journal article" date="2016" name="Nat. Commun.">
        <title>The Gonium pectorale genome demonstrates co-option of cell cycle regulation during the evolution of multicellularity.</title>
        <authorList>
            <person name="Hanschen E.R."/>
            <person name="Marriage T.N."/>
            <person name="Ferris P.J."/>
            <person name="Hamaji T."/>
            <person name="Toyoda A."/>
            <person name="Fujiyama A."/>
            <person name="Neme R."/>
            <person name="Noguchi H."/>
            <person name="Minakuchi Y."/>
            <person name="Suzuki M."/>
            <person name="Kawai-Toyooka H."/>
            <person name="Smith D.R."/>
            <person name="Sparks H."/>
            <person name="Anderson J."/>
            <person name="Bakaric R."/>
            <person name="Luria V."/>
            <person name="Karger A."/>
            <person name="Kirschner M.W."/>
            <person name="Durand P.M."/>
            <person name="Michod R.E."/>
            <person name="Nozaki H."/>
            <person name="Olson B.J."/>
        </authorList>
    </citation>
    <scope>NUCLEOTIDE SEQUENCE [LARGE SCALE GENOMIC DNA]</scope>
    <source>
        <strain evidence="4">NIES-2863</strain>
    </source>
</reference>
<sequence length="171" mass="18038">MWRAAAVAILLLVLAGQGHPAGAARIPRQQQSAVAFRRRSRSLLTGFESGPLAANACVLNTSSYSNVAPTDGDGAAVTCRDQFNCIDLLFSGDCTTATEQGTNTAYLYCEVCLFWSQGRDCPKTTNDAISHVCAADRLLGVVHAPGQPPATGYSSTGKQENWDDGITNGRA</sequence>
<dbReference type="AlphaFoldDB" id="A0A150GHR5"/>
<dbReference type="Proteomes" id="UP000075714">
    <property type="component" value="Unassembled WGS sequence"/>
</dbReference>
<evidence type="ECO:0000256" key="2">
    <source>
        <dbReference type="SAM" id="SignalP"/>
    </source>
</evidence>
<keyword evidence="2" id="KW-0732">Signal</keyword>
<evidence type="ECO:0000313" key="3">
    <source>
        <dbReference type="EMBL" id="KXZ49364.1"/>
    </source>
</evidence>
<comment type="caution">
    <text evidence="3">The sequence shown here is derived from an EMBL/GenBank/DDBJ whole genome shotgun (WGS) entry which is preliminary data.</text>
</comment>
<accession>A0A150GHR5</accession>
<feature type="chain" id="PRO_5007562071" description="Pherophorin domain-containing protein" evidence="2">
    <location>
        <begin position="24"/>
        <end position="171"/>
    </location>
</feature>